<dbReference type="EMBL" id="CM001223">
    <property type="protein sequence ID" value="AES82226.1"/>
    <property type="molecule type" value="Genomic_DNA"/>
</dbReference>
<evidence type="ECO:0000313" key="1">
    <source>
        <dbReference type="EMBL" id="AES82226.1"/>
    </source>
</evidence>
<organism evidence="1 3">
    <name type="scientific">Medicago truncatula</name>
    <name type="common">Barrel medic</name>
    <name type="synonym">Medicago tribuloides</name>
    <dbReference type="NCBI Taxonomy" id="3880"/>
    <lineage>
        <taxon>Eukaryota</taxon>
        <taxon>Viridiplantae</taxon>
        <taxon>Streptophyta</taxon>
        <taxon>Embryophyta</taxon>
        <taxon>Tracheophyta</taxon>
        <taxon>Spermatophyta</taxon>
        <taxon>Magnoliopsida</taxon>
        <taxon>eudicotyledons</taxon>
        <taxon>Gunneridae</taxon>
        <taxon>Pentapetalae</taxon>
        <taxon>rosids</taxon>
        <taxon>fabids</taxon>
        <taxon>Fabales</taxon>
        <taxon>Fabaceae</taxon>
        <taxon>Papilionoideae</taxon>
        <taxon>50 kb inversion clade</taxon>
        <taxon>NPAAA clade</taxon>
        <taxon>Hologalegina</taxon>
        <taxon>IRL clade</taxon>
        <taxon>Trifolieae</taxon>
        <taxon>Medicago</taxon>
    </lineage>
</organism>
<sequence length="54" mass="6319">MDSYRNMTCILKVDTQTSGWEKSVTKVIKRIKGNNFHTLQSIYLSFYQKCDPNS</sequence>
<dbReference type="PaxDb" id="3880-AES82226"/>
<protein>
    <submittedName>
        <fullName evidence="1 2">Uncharacterized protein</fullName>
    </submittedName>
</protein>
<accession>G7KTP6</accession>
<name>G7KTP6_MEDTR</name>
<dbReference type="AlphaFoldDB" id="G7KTP6"/>
<keyword evidence="3" id="KW-1185">Reference proteome</keyword>
<reference evidence="2" key="3">
    <citation type="submission" date="2015-04" db="UniProtKB">
        <authorList>
            <consortium name="EnsemblPlants"/>
        </authorList>
    </citation>
    <scope>IDENTIFICATION</scope>
    <source>
        <strain evidence="2">cv. Jemalong A17</strain>
    </source>
</reference>
<reference evidence="1 3" key="2">
    <citation type="journal article" date="2014" name="BMC Genomics">
        <title>An improved genome release (version Mt4.0) for the model legume Medicago truncatula.</title>
        <authorList>
            <person name="Tang H."/>
            <person name="Krishnakumar V."/>
            <person name="Bidwell S."/>
            <person name="Rosen B."/>
            <person name="Chan A."/>
            <person name="Zhou S."/>
            <person name="Gentzbittel L."/>
            <person name="Childs K.L."/>
            <person name="Yandell M."/>
            <person name="Gundlach H."/>
            <person name="Mayer K.F."/>
            <person name="Schwartz D.C."/>
            <person name="Town C.D."/>
        </authorList>
    </citation>
    <scope>GENOME REANNOTATION</scope>
    <source>
        <strain evidence="2 3">cv. Jemalong A17</strain>
    </source>
</reference>
<evidence type="ECO:0000313" key="3">
    <source>
        <dbReference type="Proteomes" id="UP000002051"/>
    </source>
</evidence>
<dbReference type="HOGENOM" id="CLU_3053448_0_0_1"/>
<dbReference type="Proteomes" id="UP000002051">
    <property type="component" value="Unassembled WGS sequence"/>
</dbReference>
<gene>
    <name evidence="1" type="ordered locus">MTR_7g109950</name>
</gene>
<dbReference type="EnsemblPlants" id="AES82226">
    <property type="protein sequence ID" value="AES82226"/>
    <property type="gene ID" value="MTR_7g109950"/>
</dbReference>
<proteinExistence type="predicted"/>
<evidence type="ECO:0000313" key="2">
    <source>
        <dbReference type="EnsemblPlants" id="AES82226"/>
    </source>
</evidence>
<reference evidence="1 3" key="1">
    <citation type="journal article" date="2011" name="Nature">
        <title>The Medicago genome provides insight into the evolution of rhizobial symbioses.</title>
        <authorList>
            <person name="Young N.D."/>
            <person name="Debelle F."/>
            <person name="Oldroyd G.E."/>
            <person name="Geurts R."/>
            <person name="Cannon S.B."/>
            <person name="Udvardi M.K."/>
            <person name="Benedito V.A."/>
            <person name="Mayer K.F."/>
            <person name="Gouzy J."/>
            <person name="Schoof H."/>
            <person name="Van de Peer Y."/>
            <person name="Proost S."/>
            <person name="Cook D.R."/>
            <person name="Meyers B.C."/>
            <person name="Spannagl M."/>
            <person name="Cheung F."/>
            <person name="De Mita S."/>
            <person name="Krishnakumar V."/>
            <person name="Gundlach H."/>
            <person name="Zhou S."/>
            <person name="Mudge J."/>
            <person name="Bharti A.K."/>
            <person name="Murray J.D."/>
            <person name="Naoumkina M.A."/>
            <person name="Rosen B."/>
            <person name="Silverstein K.A."/>
            <person name="Tang H."/>
            <person name="Rombauts S."/>
            <person name="Zhao P.X."/>
            <person name="Zhou P."/>
            <person name="Barbe V."/>
            <person name="Bardou P."/>
            <person name="Bechner M."/>
            <person name="Bellec A."/>
            <person name="Berger A."/>
            <person name="Berges H."/>
            <person name="Bidwell S."/>
            <person name="Bisseling T."/>
            <person name="Choisne N."/>
            <person name="Couloux A."/>
            <person name="Denny R."/>
            <person name="Deshpande S."/>
            <person name="Dai X."/>
            <person name="Doyle J.J."/>
            <person name="Dudez A.M."/>
            <person name="Farmer A.D."/>
            <person name="Fouteau S."/>
            <person name="Franken C."/>
            <person name="Gibelin C."/>
            <person name="Gish J."/>
            <person name="Goldstein S."/>
            <person name="Gonzalez A.J."/>
            <person name="Green P.J."/>
            <person name="Hallab A."/>
            <person name="Hartog M."/>
            <person name="Hua A."/>
            <person name="Humphray S.J."/>
            <person name="Jeong D.H."/>
            <person name="Jing Y."/>
            <person name="Jocker A."/>
            <person name="Kenton S.M."/>
            <person name="Kim D.J."/>
            <person name="Klee K."/>
            <person name="Lai H."/>
            <person name="Lang C."/>
            <person name="Lin S."/>
            <person name="Macmil S.L."/>
            <person name="Magdelenat G."/>
            <person name="Matthews L."/>
            <person name="McCorrison J."/>
            <person name="Monaghan E.L."/>
            <person name="Mun J.H."/>
            <person name="Najar F.Z."/>
            <person name="Nicholson C."/>
            <person name="Noirot C."/>
            <person name="O'Bleness M."/>
            <person name="Paule C.R."/>
            <person name="Poulain J."/>
            <person name="Prion F."/>
            <person name="Qin B."/>
            <person name="Qu C."/>
            <person name="Retzel E.F."/>
            <person name="Riddle C."/>
            <person name="Sallet E."/>
            <person name="Samain S."/>
            <person name="Samson N."/>
            <person name="Sanders I."/>
            <person name="Saurat O."/>
            <person name="Scarpelli C."/>
            <person name="Schiex T."/>
            <person name="Segurens B."/>
            <person name="Severin A.J."/>
            <person name="Sherrier D.J."/>
            <person name="Shi R."/>
            <person name="Sims S."/>
            <person name="Singer S.R."/>
            <person name="Sinharoy S."/>
            <person name="Sterck L."/>
            <person name="Viollet A."/>
            <person name="Wang B.B."/>
            <person name="Wang K."/>
            <person name="Wang M."/>
            <person name="Wang X."/>
            <person name="Warfsmann J."/>
            <person name="Weissenbach J."/>
            <person name="White D.D."/>
            <person name="White J.D."/>
            <person name="Wiley G.B."/>
            <person name="Wincker P."/>
            <person name="Xing Y."/>
            <person name="Yang L."/>
            <person name="Yao Z."/>
            <person name="Ying F."/>
            <person name="Zhai J."/>
            <person name="Zhou L."/>
            <person name="Zuber A."/>
            <person name="Denarie J."/>
            <person name="Dixon R.A."/>
            <person name="May G.D."/>
            <person name="Schwartz D.C."/>
            <person name="Rogers J."/>
            <person name="Quetier F."/>
            <person name="Town C.D."/>
            <person name="Roe B.A."/>
        </authorList>
    </citation>
    <scope>NUCLEOTIDE SEQUENCE [LARGE SCALE GENOMIC DNA]</scope>
    <source>
        <strain evidence="1">A17</strain>
        <strain evidence="2 3">cv. Jemalong A17</strain>
    </source>
</reference>